<sequence length="231" mass="25146">MVESEMFASIRSIRDRMEAAARRSGRRAPDVTLVAVSKTKPLETVVAAARTGLVTHFGENRVQEGQAKIPNFPAELGAVWHLVGHLQRNKARKAVELFDVIESIDGEEIAAAVERVCAEKERRLDVLIEVNSSGEASKTGTPMADVPALADFVRGQCPHLALRGLMTIGPLGGSEKEIRGAFDATRELRDRLRLSADDLPCLSMGMSGDFEWAIEQGSTEIRVGTAIFGHR</sequence>
<evidence type="ECO:0000313" key="7">
    <source>
        <dbReference type="Proteomes" id="UP000473699"/>
    </source>
</evidence>
<dbReference type="NCBIfam" id="TIGR00044">
    <property type="entry name" value="YggS family pyridoxal phosphate-dependent enzyme"/>
    <property type="match status" value="1"/>
</dbReference>
<accession>A0A6L5YE66</accession>
<dbReference type="InterPro" id="IPR011078">
    <property type="entry name" value="PyrdxlP_homeostasis"/>
</dbReference>
<gene>
    <name evidence="6" type="ORF">FYJ74_10730</name>
</gene>
<dbReference type="PANTHER" id="PTHR10146">
    <property type="entry name" value="PROLINE SYNTHETASE CO-TRANSCRIBED BACTERIAL HOMOLOG PROTEIN"/>
    <property type="match status" value="1"/>
</dbReference>
<keyword evidence="1 2" id="KW-0663">Pyridoxal phosphate</keyword>
<evidence type="ECO:0000256" key="1">
    <source>
        <dbReference type="ARBA" id="ARBA00022898"/>
    </source>
</evidence>
<dbReference type="Pfam" id="PF01168">
    <property type="entry name" value="Ala_racemase_N"/>
    <property type="match status" value="1"/>
</dbReference>
<comment type="caution">
    <text evidence="6">The sequence shown here is derived from an EMBL/GenBank/DDBJ whole genome shotgun (WGS) entry which is preliminary data.</text>
</comment>
<dbReference type="CDD" id="cd00635">
    <property type="entry name" value="PLPDE_III_YBL036c_like"/>
    <property type="match status" value="1"/>
</dbReference>
<organism evidence="6 7">
    <name type="scientific">Pyramidobacter porci</name>
    <dbReference type="NCBI Taxonomy" id="2605789"/>
    <lineage>
        <taxon>Bacteria</taxon>
        <taxon>Thermotogati</taxon>
        <taxon>Synergistota</taxon>
        <taxon>Synergistia</taxon>
        <taxon>Synergistales</taxon>
        <taxon>Dethiosulfovibrionaceae</taxon>
        <taxon>Pyramidobacter</taxon>
    </lineage>
</organism>
<evidence type="ECO:0000313" key="6">
    <source>
        <dbReference type="EMBL" id="MST56499.1"/>
    </source>
</evidence>
<dbReference type="AlphaFoldDB" id="A0A6L5YE66"/>
<dbReference type="SUPFAM" id="SSF51419">
    <property type="entry name" value="PLP-binding barrel"/>
    <property type="match status" value="1"/>
</dbReference>
<reference evidence="6 7" key="1">
    <citation type="submission" date="2019-08" db="EMBL/GenBank/DDBJ databases">
        <title>In-depth cultivation of the pig gut microbiome towards novel bacterial diversity and tailored functional studies.</title>
        <authorList>
            <person name="Wylensek D."/>
            <person name="Hitch T.C.A."/>
            <person name="Clavel T."/>
        </authorList>
    </citation>
    <scope>NUCLEOTIDE SEQUENCE [LARGE SCALE GENOMIC DNA]</scope>
    <source>
        <strain evidence="6 7">SM-530-WT-4B</strain>
    </source>
</reference>
<dbReference type="HAMAP" id="MF_02087">
    <property type="entry name" value="PLP_homeostasis"/>
    <property type="match status" value="1"/>
</dbReference>
<evidence type="ECO:0000256" key="3">
    <source>
        <dbReference type="PIRSR" id="PIRSR004848-1"/>
    </source>
</evidence>
<proteinExistence type="inferred from homology"/>
<dbReference type="PIRSF" id="PIRSF004848">
    <property type="entry name" value="YBL036c_PLPDEIII"/>
    <property type="match status" value="1"/>
</dbReference>
<feature type="domain" description="Alanine racemase N-terminal" evidence="5">
    <location>
        <begin position="15"/>
        <end position="230"/>
    </location>
</feature>
<comment type="function">
    <text evidence="2">Pyridoxal 5'-phosphate (PLP)-binding protein, which is involved in PLP homeostasis.</text>
</comment>
<dbReference type="RefSeq" id="WP_154529579.1">
    <property type="nucleotide sequence ID" value="NZ_VUNH01000013.1"/>
</dbReference>
<dbReference type="FunFam" id="3.20.20.10:FF:000018">
    <property type="entry name" value="Pyridoxal phosphate homeostasis protein"/>
    <property type="match status" value="1"/>
</dbReference>
<evidence type="ECO:0000259" key="5">
    <source>
        <dbReference type="Pfam" id="PF01168"/>
    </source>
</evidence>
<protein>
    <recommendedName>
        <fullName evidence="2">Pyridoxal phosphate homeostasis protein</fullName>
        <shortName evidence="2">PLP homeostasis protein</shortName>
    </recommendedName>
</protein>
<dbReference type="EMBL" id="VUNH01000013">
    <property type="protein sequence ID" value="MST56499.1"/>
    <property type="molecule type" value="Genomic_DNA"/>
</dbReference>
<dbReference type="PANTHER" id="PTHR10146:SF14">
    <property type="entry name" value="PYRIDOXAL PHOSPHATE HOMEOSTASIS PROTEIN"/>
    <property type="match status" value="1"/>
</dbReference>
<keyword evidence="7" id="KW-1185">Reference proteome</keyword>
<dbReference type="Proteomes" id="UP000473699">
    <property type="component" value="Unassembled WGS sequence"/>
</dbReference>
<feature type="modified residue" description="N6-(pyridoxal phosphate)lysine" evidence="2 3">
    <location>
        <position position="38"/>
    </location>
</feature>
<comment type="similarity">
    <text evidence="2 4">Belongs to the pyridoxal phosphate-binding protein YggS/PROSC family.</text>
</comment>
<comment type="cofactor">
    <cofactor evidence="3">
        <name>pyridoxal 5'-phosphate</name>
        <dbReference type="ChEBI" id="CHEBI:597326"/>
    </cofactor>
</comment>
<name>A0A6L5YE66_9BACT</name>
<evidence type="ECO:0000256" key="2">
    <source>
        <dbReference type="HAMAP-Rule" id="MF_02087"/>
    </source>
</evidence>
<evidence type="ECO:0000256" key="4">
    <source>
        <dbReference type="RuleBase" id="RU004514"/>
    </source>
</evidence>
<dbReference type="InterPro" id="IPR029066">
    <property type="entry name" value="PLP-binding_barrel"/>
</dbReference>
<dbReference type="Gene3D" id="3.20.20.10">
    <property type="entry name" value="Alanine racemase"/>
    <property type="match status" value="1"/>
</dbReference>
<dbReference type="InterPro" id="IPR001608">
    <property type="entry name" value="Ala_racemase_N"/>
</dbReference>
<dbReference type="GO" id="GO:0030170">
    <property type="term" value="F:pyridoxal phosphate binding"/>
    <property type="evidence" value="ECO:0007669"/>
    <property type="project" value="UniProtKB-UniRule"/>
</dbReference>